<keyword evidence="8" id="KW-0862">Zinc</keyword>
<evidence type="ECO:0000256" key="7">
    <source>
        <dbReference type="ARBA" id="ARBA00022801"/>
    </source>
</evidence>
<keyword evidence="7" id="KW-0378">Hydrolase</keyword>
<keyword evidence="4" id="KW-0645">Protease</keyword>
<comment type="subcellular location">
    <subcellularLocation>
        <location evidence="2">Membrane</location>
        <topology evidence="2">Multi-pass membrane protein</topology>
    </subcellularLocation>
</comment>
<comment type="similarity">
    <text evidence="3">Belongs to the peptidase M50B family.</text>
</comment>
<feature type="transmembrane region" description="Helical" evidence="12">
    <location>
        <begin position="82"/>
        <end position="102"/>
    </location>
</feature>
<evidence type="ECO:0000256" key="10">
    <source>
        <dbReference type="ARBA" id="ARBA00023049"/>
    </source>
</evidence>
<evidence type="ECO:0000256" key="9">
    <source>
        <dbReference type="ARBA" id="ARBA00022989"/>
    </source>
</evidence>
<evidence type="ECO:0000256" key="6">
    <source>
        <dbReference type="ARBA" id="ARBA00022723"/>
    </source>
</evidence>
<dbReference type="EMBL" id="JAPQES010000005">
    <property type="protein sequence ID" value="MCY6371868.1"/>
    <property type="molecule type" value="Genomic_DNA"/>
</dbReference>
<feature type="domain" description="Peptidase M50" evidence="13">
    <location>
        <begin position="109"/>
        <end position="165"/>
    </location>
</feature>
<reference evidence="14" key="1">
    <citation type="submission" date="2022-12" db="EMBL/GenBank/DDBJ databases">
        <authorList>
            <person name="Wang J."/>
        </authorList>
    </citation>
    <scope>NUCLEOTIDE SEQUENCE</scope>
    <source>
        <strain evidence="14">HY-42-06</strain>
    </source>
</reference>
<dbReference type="InterPro" id="IPR008915">
    <property type="entry name" value="Peptidase_M50"/>
</dbReference>
<evidence type="ECO:0000313" key="15">
    <source>
        <dbReference type="Proteomes" id="UP001079657"/>
    </source>
</evidence>
<evidence type="ECO:0000256" key="2">
    <source>
        <dbReference type="ARBA" id="ARBA00004141"/>
    </source>
</evidence>
<sequence>MQKQGRLLIKVSKLFIPYIIILLIIGFKGKFLVSFLLVILHELIHYLVARKLGFKGFDIEILPIGTVLKLKDLDDAEPKEDLIISISGPLSNLIMAGIFYFLNKNFSNDYLNLLYMSNLALSIFNLIPAFPLDGGRILRDILALKTFYKRANKITVNISLIIGFLITISSIIMLVLGDRNLSIGIIGVFIIVSSYKEKERIVYLIMGDIIRKKYKFIKRGYIENRSISMYYKKTLLEALSIVDKNKYNIFIILNKDMKAINIIYEEELIEGLKVYGNISIEDYLKATDEIDKMDKWAKITVEEWNNWKDESTSEE</sequence>
<gene>
    <name evidence="14" type="ORF">OXH55_14575</name>
</gene>
<keyword evidence="11 12" id="KW-0472">Membrane</keyword>
<dbReference type="Pfam" id="PF02163">
    <property type="entry name" value="Peptidase_M50"/>
    <property type="match status" value="2"/>
</dbReference>
<evidence type="ECO:0000256" key="12">
    <source>
        <dbReference type="SAM" id="Phobius"/>
    </source>
</evidence>
<keyword evidence="10" id="KW-0482">Metalloprotease</keyword>
<protein>
    <submittedName>
        <fullName evidence="14">M50 family metallopeptidase</fullName>
    </submittedName>
</protein>
<dbReference type="RefSeq" id="WP_268050768.1">
    <property type="nucleotide sequence ID" value="NZ_JAPQES010000005.1"/>
</dbReference>
<evidence type="ECO:0000256" key="11">
    <source>
        <dbReference type="ARBA" id="ARBA00023136"/>
    </source>
</evidence>
<keyword evidence="9 12" id="KW-1133">Transmembrane helix</keyword>
<keyword evidence="5 12" id="KW-0812">Transmembrane</keyword>
<keyword evidence="6" id="KW-0479">Metal-binding</keyword>
<name>A0ABT4CSH1_9CLOT</name>
<organism evidence="14 15">
    <name type="scientific">Clostridium ganghwense</name>
    <dbReference type="NCBI Taxonomy" id="312089"/>
    <lineage>
        <taxon>Bacteria</taxon>
        <taxon>Bacillati</taxon>
        <taxon>Bacillota</taxon>
        <taxon>Clostridia</taxon>
        <taxon>Eubacteriales</taxon>
        <taxon>Clostridiaceae</taxon>
        <taxon>Clostridium</taxon>
    </lineage>
</organism>
<evidence type="ECO:0000256" key="4">
    <source>
        <dbReference type="ARBA" id="ARBA00022670"/>
    </source>
</evidence>
<comment type="cofactor">
    <cofactor evidence="1">
        <name>Zn(2+)</name>
        <dbReference type="ChEBI" id="CHEBI:29105"/>
    </cofactor>
</comment>
<dbReference type="Proteomes" id="UP001079657">
    <property type="component" value="Unassembled WGS sequence"/>
</dbReference>
<evidence type="ECO:0000256" key="5">
    <source>
        <dbReference type="ARBA" id="ARBA00022692"/>
    </source>
</evidence>
<keyword evidence="15" id="KW-1185">Reference proteome</keyword>
<comment type="caution">
    <text evidence="14">The sequence shown here is derived from an EMBL/GenBank/DDBJ whole genome shotgun (WGS) entry which is preliminary data.</text>
</comment>
<accession>A0ABT4CSH1</accession>
<proteinExistence type="inferred from homology"/>
<feature type="domain" description="Peptidase M50" evidence="13">
    <location>
        <begin position="35"/>
        <end position="102"/>
    </location>
</feature>
<evidence type="ECO:0000313" key="14">
    <source>
        <dbReference type="EMBL" id="MCY6371868.1"/>
    </source>
</evidence>
<evidence type="ECO:0000256" key="3">
    <source>
        <dbReference type="ARBA" id="ARBA00007931"/>
    </source>
</evidence>
<dbReference type="PANTHER" id="PTHR39188">
    <property type="entry name" value="MEMBRANE-ASSOCIATED ZINC METALLOPROTEASE M50B"/>
    <property type="match status" value="1"/>
</dbReference>
<dbReference type="PANTHER" id="PTHR39188:SF3">
    <property type="entry name" value="STAGE IV SPORULATION PROTEIN FB"/>
    <property type="match status" value="1"/>
</dbReference>
<dbReference type="CDD" id="cd06161">
    <property type="entry name" value="S2P-M50_SpoIVFB"/>
    <property type="match status" value="1"/>
</dbReference>
<evidence type="ECO:0000256" key="1">
    <source>
        <dbReference type="ARBA" id="ARBA00001947"/>
    </source>
</evidence>
<evidence type="ECO:0000259" key="13">
    <source>
        <dbReference type="Pfam" id="PF02163"/>
    </source>
</evidence>
<feature type="transmembrane region" description="Helical" evidence="12">
    <location>
        <begin position="154"/>
        <end position="175"/>
    </location>
</feature>
<evidence type="ECO:0000256" key="8">
    <source>
        <dbReference type="ARBA" id="ARBA00022833"/>
    </source>
</evidence>
<feature type="transmembrane region" description="Helical" evidence="12">
    <location>
        <begin position="114"/>
        <end position="133"/>
    </location>
</feature>